<dbReference type="Proteomes" id="UP000628854">
    <property type="component" value="Unassembled WGS sequence"/>
</dbReference>
<dbReference type="EMBL" id="BMKF01000002">
    <property type="protein sequence ID" value="GGB76002.1"/>
    <property type="molecule type" value="Genomic_DNA"/>
</dbReference>
<reference evidence="3" key="1">
    <citation type="journal article" date="2019" name="Int. J. Syst. Evol. Microbiol.">
        <title>The Global Catalogue of Microorganisms (GCM) 10K type strain sequencing project: providing services to taxonomists for standard genome sequencing and annotation.</title>
        <authorList>
            <consortium name="The Broad Institute Genomics Platform"/>
            <consortium name="The Broad Institute Genome Sequencing Center for Infectious Disease"/>
            <person name="Wu L."/>
            <person name="Ma J."/>
        </authorList>
    </citation>
    <scope>NUCLEOTIDE SEQUENCE [LARGE SCALE GENOMIC DNA]</scope>
    <source>
        <strain evidence="3">CGMCC 1.15928</strain>
    </source>
</reference>
<proteinExistence type="predicted"/>
<name>A0ABQ1JWR3_9PROT</name>
<protein>
    <recommendedName>
        <fullName evidence="1">TonB C-terminal domain-containing protein</fullName>
    </recommendedName>
</protein>
<dbReference type="Pfam" id="PF03544">
    <property type="entry name" value="TonB_C"/>
    <property type="match status" value="1"/>
</dbReference>
<evidence type="ECO:0000313" key="3">
    <source>
        <dbReference type="Proteomes" id="UP000628854"/>
    </source>
</evidence>
<dbReference type="Gene3D" id="1.10.1220.10">
    <property type="entry name" value="Met repressor-like"/>
    <property type="match status" value="1"/>
</dbReference>
<sequence>MSYKKREKKSDTLEVRLPHSRKEAFKTACEEQGVTASHAVRTFVDAYIRRSRRVKLKTITQELVITLIKNPLKTTGGLAAGASAIAAAFAIFALPSTAEPVYVDPIELPKPVYPRLMAEKRISSRCDSTFAISAKGTVEPGIKVVCTEPGFEDSTRDAIRTLRFEPQKENGVAVRVPSATYTLWYEIRLEGESNAAITEDIFGPDR</sequence>
<dbReference type="SUPFAM" id="SSF74653">
    <property type="entry name" value="TolA/TonB C-terminal domain"/>
    <property type="match status" value="1"/>
</dbReference>
<evidence type="ECO:0000313" key="2">
    <source>
        <dbReference type="EMBL" id="GGB76002.1"/>
    </source>
</evidence>
<dbReference type="Gene3D" id="3.30.1150.10">
    <property type="match status" value="1"/>
</dbReference>
<dbReference type="SUPFAM" id="SSF47598">
    <property type="entry name" value="Ribbon-helix-helix"/>
    <property type="match status" value="1"/>
</dbReference>
<feature type="domain" description="TonB C-terminal" evidence="1">
    <location>
        <begin position="109"/>
        <end position="177"/>
    </location>
</feature>
<gene>
    <name evidence="2" type="ORF">GCM10011503_25920</name>
</gene>
<dbReference type="RefSeq" id="WP_084391712.1">
    <property type="nucleotide sequence ID" value="NZ_BMKF01000002.1"/>
</dbReference>
<dbReference type="InterPro" id="IPR010985">
    <property type="entry name" value="Ribbon_hlx_hlx"/>
</dbReference>
<organism evidence="2 3">
    <name type="scientific">Henriciella pelagia</name>
    <dbReference type="NCBI Taxonomy" id="1977912"/>
    <lineage>
        <taxon>Bacteria</taxon>
        <taxon>Pseudomonadati</taxon>
        <taxon>Pseudomonadota</taxon>
        <taxon>Alphaproteobacteria</taxon>
        <taxon>Hyphomonadales</taxon>
        <taxon>Hyphomonadaceae</taxon>
        <taxon>Henriciella</taxon>
    </lineage>
</organism>
<evidence type="ECO:0000259" key="1">
    <source>
        <dbReference type="Pfam" id="PF03544"/>
    </source>
</evidence>
<dbReference type="InterPro" id="IPR037682">
    <property type="entry name" value="TonB_C"/>
</dbReference>
<keyword evidence="3" id="KW-1185">Reference proteome</keyword>
<comment type="caution">
    <text evidence="2">The sequence shown here is derived from an EMBL/GenBank/DDBJ whole genome shotgun (WGS) entry which is preliminary data.</text>
</comment>
<dbReference type="InterPro" id="IPR013321">
    <property type="entry name" value="Arc_rbn_hlx_hlx"/>
</dbReference>
<accession>A0ABQ1JWR3</accession>